<feature type="transmembrane region" description="Helical" evidence="2">
    <location>
        <begin position="1040"/>
        <end position="1058"/>
    </location>
</feature>
<protein>
    <recommendedName>
        <fullName evidence="4">Nose resistant-to-fluoxetine protein N-terminal domain-containing protein</fullName>
    </recommendedName>
</protein>
<proteinExistence type="predicted"/>
<feature type="transmembrane region" description="Helical" evidence="2">
    <location>
        <begin position="718"/>
        <end position="736"/>
    </location>
</feature>
<gene>
    <name evidence="5" type="primary">106092428</name>
</gene>
<keyword evidence="3" id="KW-0732">Signal</keyword>
<feature type="compositionally biased region" description="Polar residues" evidence="1">
    <location>
        <begin position="182"/>
        <end position="194"/>
    </location>
</feature>
<keyword evidence="2" id="KW-0472">Membrane</keyword>
<dbReference type="EnsemblMetazoa" id="SCAU003295-RA">
    <property type="protein sequence ID" value="SCAU003295-PA"/>
    <property type="gene ID" value="SCAU003295"/>
</dbReference>
<feature type="compositionally biased region" description="Acidic residues" evidence="1">
    <location>
        <begin position="1147"/>
        <end position="1165"/>
    </location>
</feature>
<dbReference type="PANTHER" id="PTHR11161:SF4">
    <property type="entry name" value="DROP DEAD"/>
    <property type="match status" value="1"/>
</dbReference>
<dbReference type="Proteomes" id="UP000095300">
    <property type="component" value="Unassembled WGS sequence"/>
</dbReference>
<dbReference type="PANTHER" id="PTHR11161">
    <property type="entry name" value="O-ACYLTRANSFERASE"/>
    <property type="match status" value="1"/>
</dbReference>
<dbReference type="Pfam" id="PF20146">
    <property type="entry name" value="NRF"/>
    <property type="match status" value="1"/>
</dbReference>
<feature type="compositionally biased region" description="Basic residues" evidence="1">
    <location>
        <begin position="59"/>
        <end position="73"/>
    </location>
</feature>
<evidence type="ECO:0000313" key="6">
    <source>
        <dbReference type="Proteomes" id="UP000095300"/>
    </source>
</evidence>
<feature type="transmembrane region" description="Helical" evidence="2">
    <location>
        <begin position="1000"/>
        <end position="1020"/>
    </location>
</feature>
<feature type="compositionally biased region" description="Acidic residues" evidence="1">
    <location>
        <begin position="586"/>
        <end position="616"/>
    </location>
</feature>
<organism evidence="5 6">
    <name type="scientific">Stomoxys calcitrans</name>
    <name type="common">Stable fly</name>
    <name type="synonym">Conops calcitrans</name>
    <dbReference type="NCBI Taxonomy" id="35570"/>
    <lineage>
        <taxon>Eukaryota</taxon>
        <taxon>Metazoa</taxon>
        <taxon>Ecdysozoa</taxon>
        <taxon>Arthropoda</taxon>
        <taxon>Hexapoda</taxon>
        <taxon>Insecta</taxon>
        <taxon>Pterygota</taxon>
        <taxon>Neoptera</taxon>
        <taxon>Endopterygota</taxon>
        <taxon>Diptera</taxon>
        <taxon>Brachycera</taxon>
        <taxon>Muscomorpha</taxon>
        <taxon>Muscoidea</taxon>
        <taxon>Muscidae</taxon>
        <taxon>Stomoxys</taxon>
    </lineage>
</organism>
<dbReference type="KEGG" id="scac:106092428"/>
<feature type="transmembrane region" description="Helical" evidence="2">
    <location>
        <begin position="499"/>
        <end position="518"/>
    </location>
</feature>
<evidence type="ECO:0000256" key="2">
    <source>
        <dbReference type="SAM" id="Phobius"/>
    </source>
</evidence>
<feature type="chain" id="PRO_5009325730" description="Nose resistant-to-fluoxetine protein N-terminal domain-containing protein" evidence="3">
    <location>
        <begin position="32"/>
        <end position="1173"/>
    </location>
</feature>
<dbReference type="AlphaFoldDB" id="A0A1I8NYU8"/>
<evidence type="ECO:0000313" key="5">
    <source>
        <dbReference type="EnsemblMetazoa" id="SCAU003295-PA"/>
    </source>
</evidence>
<feature type="transmembrane region" description="Helical" evidence="2">
    <location>
        <begin position="756"/>
        <end position="774"/>
    </location>
</feature>
<dbReference type="InterPro" id="IPR006621">
    <property type="entry name" value="Nose-resist-to-fluoxetine_N"/>
</dbReference>
<sequence length="1173" mass="132579">MSRGSTTKCRKWATFLVILLMILSFLPPSQEFSFGWGGDEEGKSKEAASTSSGREARKTPKRHVVEKKHKFHKIERIIIEDDEDEGDEEAEDNENTNEYGGGGDDSANVEDTGDNHAGEEMDDADDATNEDQERAASINSANNDDEEEEFRFKRARKAEKVARSSKKAAAASAESQEKSQSWFTFSFFGSSQKDSATSQQEEESAEAATPKSNGIIDWILWLGERTGRLRPDSTEDTSAQEATEASGETWFDYFNRWPFNSLFPIGKPPKPIKMPKVAKKSSRDVSKADEGSEEPPMSQESFDSLLYSLPNFIIKVQDAPDAECREQLQIFQRQLRGRKLWTLQMMDSTGKVGPGLLRGNINQFGDFNLCTDIKTVVKVAANRPVRIRGKYCLAHIETHTSITQLKIPVHMMHGRGLFNSHLGNPYHFIPRYGVANWGICVPNACGGDVVRHMLQSSLQDYNNTGVELHVEVDDNDCYVKQGRKFFKLLQKDKKFCATILYILGLFLLSMSTLAWENWSRIQPVLQRFVEIMKTAAEMIKSILGKISTWFAALMEKLKKKSETGEGESAEGEQQTIENGSGAAEETGGEEVETTQENTAEEETKDEEETKVEEEGKDDTANAEGEEEAVEATGENLSLNHLALEIFKSFSPKRTLDILLASDTADVPFPLIHVLKVGATFMLYLCLKFLMIGHLPITNRDQLVRTLDHPLSVLIRSPMIYADILLLISGFLSAYNLSEEMEQKSYIQLLKRLALKVSRYLPTVYLLVCFQTWILPHMNSGPLWSNIIGHNARLCDDQWWRNILSVQNAIDFEETCSPSTIQLALEVQLYLLGPLIVWLYYTDSDAAFFVYGALHAMSVAARYARTNKEHLSMILFHGINVSKFYRTANILYSSPVSRATTYLLGIGAGIYQRANNGELDLTPEMKKLGWSLSTLGIFWSLWSPSSSMRTDFIYTSSEAASYASWCPLVFGLSLCWFIFMLPKTSDNAILRFLTNSQCFLVLSRLIFPIQMVMYVVVLYGTAKVKETDKFHLTDLINIQEIAVILVGAVIVSFLIDIPSQNIRRLLVNRIFIERPHHENEDQEHLTSEPASEASDEVSEQHLTSDTPEPPDTVWGSDPEEEEQKYIQRRRSSLLESDTKKVEESKAVEEEEEEEEEVEEEEEEISEKEEVKRHP</sequence>
<keyword evidence="2" id="KW-0812">Transmembrane</keyword>
<feature type="region of interest" description="Disordered" evidence="1">
    <location>
        <begin position="1077"/>
        <end position="1173"/>
    </location>
</feature>
<feature type="compositionally biased region" description="Acidic residues" evidence="1">
    <location>
        <begin position="120"/>
        <end position="130"/>
    </location>
</feature>
<feature type="signal peptide" evidence="3">
    <location>
        <begin position="1"/>
        <end position="31"/>
    </location>
</feature>
<dbReference type="SMART" id="SM00703">
    <property type="entry name" value="NRF"/>
    <property type="match status" value="1"/>
</dbReference>
<evidence type="ECO:0000259" key="4">
    <source>
        <dbReference type="SMART" id="SM00703"/>
    </source>
</evidence>
<feature type="compositionally biased region" description="Basic and acidic residues" evidence="1">
    <location>
        <begin position="281"/>
        <end position="290"/>
    </location>
</feature>
<accession>A0A1I8NYU8</accession>
<feature type="compositionally biased region" description="Basic and acidic residues" evidence="1">
    <location>
        <begin position="1135"/>
        <end position="1146"/>
    </location>
</feature>
<feature type="compositionally biased region" description="Acidic residues" evidence="1">
    <location>
        <begin position="80"/>
        <end position="95"/>
    </location>
</feature>
<feature type="domain" description="Nose resistant-to-fluoxetine protein N-terminal" evidence="4">
    <location>
        <begin position="321"/>
        <end position="472"/>
    </location>
</feature>
<reference evidence="5" key="1">
    <citation type="submission" date="2020-05" db="UniProtKB">
        <authorList>
            <consortium name="EnsemblMetazoa"/>
        </authorList>
    </citation>
    <scope>IDENTIFICATION</scope>
    <source>
        <strain evidence="5">USDA</strain>
    </source>
</reference>
<name>A0A1I8NYU8_STOCA</name>
<evidence type="ECO:0000256" key="1">
    <source>
        <dbReference type="SAM" id="MobiDB-lite"/>
    </source>
</evidence>
<dbReference type="OrthoDB" id="8196286at2759"/>
<keyword evidence="2" id="KW-1133">Transmembrane helix</keyword>
<feature type="transmembrane region" description="Helical" evidence="2">
    <location>
        <begin position="845"/>
        <end position="863"/>
    </location>
</feature>
<dbReference type="VEuPathDB" id="VectorBase:SCAU003295"/>
<feature type="region of interest" description="Disordered" evidence="1">
    <location>
        <begin position="36"/>
        <end position="210"/>
    </location>
</feature>
<feature type="transmembrane region" description="Helical" evidence="2">
    <location>
        <begin position="680"/>
        <end position="698"/>
    </location>
</feature>
<dbReference type="InterPro" id="IPR052728">
    <property type="entry name" value="O2_lipid_transport_reg"/>
</dbReference>
<keyword evidence="6" id="KW-1185">Reference proteome</keyword>
<feature type="compositionally biased region" description="Low complexity" evidence="1">
    <location>
        <begin position="167"/>
        <end position="181"/>
    </location>
</feature>
<feature type="region of interest" description="Disordered" evidence="1">
    <location>
        <begin position="561"/>
        <end position="633"/>
    </location>
</feature>
<feature type="transmembrane region" description="Helical" evidence="2">
    <location>
        <begin position="961"/>
        <end position="980"/>
    </location>
</feature>
<evidence type="ECO:0000256" key="3">
    <source>
        <dbReference type="SAM" id="SignalP"/>
    </source>
</evidence>
<feature type="region of interest" description="Disordered" evidence="1">
    <location>
        <begin position="273"/>
        <end position="300"/>
    </location>
</feature>